<dbReference type="InterPro" id="IPR043756">
    <property type="entry name" value="DUF5702"/>
</dbReference>
<dbReference type="AlphaFoldDB" id="A0A1M7MDB1"/>
<dbReference type="Proteomes" id="UP000184038">
    <property type="component" value="Unassembled WGS sequence"/>
</dbReference>
<dbReference type="STRING" id="1120996.SAMN02746066_03768"/>
<keyword evidence="3" id="KW-1185">Reference proteome</keyword>
<evidence type="ECO:0000313" key="3">
    <source>
        <dbReference type="Proteomes" id="UP000184038"/>
    </source>
</evidence>
<dbReference type="OrthoDB" id="5135382at2"/>
<evidence type="ECO:0000256" key="1">
    <source>
        <dbReference type="SAM" id="MobiDB-lite"/>
    </source>
</evidence>
<feature type="compositionally biased region" description="Basic and acidic residues" evidence="1">
    <location>
        <begin position="295"/>
        <end position="308"/>
    </location>
</feature>
<name>A0A1M7MDB1_9FIRM</name>
<dbReference type="RefSeq" id="WP_139241806.1">
    <property type="nucleotide sequence ID" value="NZ_FRCP01000020.1"/>
</dbReference>
<gene>
    <name evidence="2" type="ORF">SAMN02746066_03768</name>
</gene>
<evidence type="ECO:0000313" key="2">
    <source>
        <dbReference type="EMBL" id="SHM88728.1"/>
    </source>
</evidence>
<feature type="region of interest" description="Disordered" evidence="1">
    <location>
        <begin position="280"/>
        <end position="320"/>
    </location>
</feature>
<reference evidence="2 3" key="1">
    <citation type="submission" date="2016-11" db="EMBL/GenBank/DDBJ databases">
        <authorList>
            <person name="Jaros S."/>
            <person name="Januszkiewicz K."/>
            <person name="Wedrychowicz H."/>
        </authorList>
    </citation>
    <scope>NUCLEOTIDE SEQUENCE [LARGE SCALE GENOMIC DNA]</scope>
    <source>
        <strain evidence="2 3">DSM 15930</strain>
    </source>
</reference>
<proteinExistence type="predicted"/>
<dbReference type="Pfam" id="PF18960">
    <property type="entry name" value="DUF5702"/>
    <property type="match status" value="1"/>
</dbReference>
<accession>A0A1M7MDB1</accession>
<sequence length="860" mass="96742">MRKQQLKLMTYNKEKQASITVYLTLILLLVVAILCTVVESARINGARGIGKSALTASVDSFYSLYQRELYDTYRIFGYNLNGESGKTAQEQIIEEISTYMEDNLKGIELDTMEVSNIAMLTDYEGEIFLNQVLSFMKYSALGEVIKEVLEKLNLYESSEDTSEVMEKKLATQESLGELSKDMLKLMSQVEGVDTDENGVRVTKAGTIKVKNTFAKRIVAKAPSMQALGINKEIIYNSLSNKYFNISLALQNSIEYCDKAVASNKEIERLKKQKEKLEKEKSELEETIANQSKQSKKGDPEDGNTKDEEGASSSETAEEKQLKEVEAVLTTVSASIQEENKSRDKYITLLKDIREDICDASINTGLRIEDALNTISRIEGKSKEIAKEVDGYEEVVEGKKDKIGEELYKEFQEDIVDMKEYIGMQDNSDSLSTSSVISMRPTLIENEKILGEIYTKSSYSITKESESLEGWKKVLQSNKDLLVGYQVSTLRFDYSTLVIEPEIDSPVDHIYSLFTDGILSLVVDDINSISDGSIKGENLPSLLASVEPEESGADCESILEGCKDNQYNSDITNSFALDNSFVNDLVEQLLLNQYQMDFFNEFTQCDTQKADNNSKLNEENAANSKETSSETKAGDVQAKTLQYELEYIISGHKTDKENLGSVATKLILLRTLMNFVYVYTDKEKNATAYATAAALVGFTCLAPLVTLIKTVILFVWAMVEALVDTYALLDGRSVPLFKSKSTFKVTYNDLISMSKKNIAGLASKYPKDQGKIGEFTYSNYLRLFLIMNGTRKNCYRSMDIIQMNMQKVLGDGFYLSNCIFGMEVQAYMKLPEQFITFPFMKRILGETEGYYSFRVRAIDAY</sequence>
<dbReference type="EMBL" id="FRCP01000020">
    <property type="protein sequence ID" value="SHM88728.1"/>
    <property type="molecule type" value="Genomic_DNA"/>
</dbReference>
<organism evidence="2 3">
    <name type="scientific">Anaerosporobacter mobilis DSM 15930</name>
    <dbReference type="NCBI Taxonomy" id="1120996"/>
    <lineage>
        <taxon>Bacteria</taxon>
        <taxon>Bacillati</taxon>
        <taxon>Bacillota</taxon>
        <taxon>Clostridia</taxon>
        <taxon>Lachnospirales</taxon>
        <taxon>Lachnospiraceae</taxon>
        <taxon>Anaerosporobacter</taxon>
    </lineage>
</organism>
<protein>
    <submittedName>
        <fullName evidence="2">Uncharacterized protein</fullName>
    </submittedName>
</protein>